<dbReference type="Proteomes" id="UP000784294">
    <property type="component" value="Unassembled WGS sequence"/>
</dbReference>
<dbReference type="AlphaFoldDB" id="A0A3S5FE37"/>
<evidence type="ECO:0000313" key="2">
    <source>
        <dbReference type="EMBL" id="VEL22836.1"/>
    </source>
</evidence>
<organism evidence="2 3">
    <name type="scientific">Protopolystoma xenopodis</name>
    <dbReference type="NCBI Taxonomy" id="117903"/>
    <lineage>
        <taxon>Eukaryota</taxon>
        <taxon>Metazoa</taxon>
        <taxon>Spiralia</taxon>
        <taxon>Lophotrochozoa</taxon>
        <taxon>Platyhelminthes</taxon>
        <taxon>Monogenea</taxon>
        <taxon>Polyopisthocotylea</taxon>
        <taxon>Polystomatidea</taxon>
        <taxon>Polystomatidae</taxon>
        <taxon>Protopolystoma</taxon>
    </lineage>
</organism>
<evidence type="ECO:0000256" key="1">
    <source>
        <dbReference type="SAM" id="MobiDB-lite"/>
    </source>
</evidence>
<accession>A0A3S5FE37</accession>
<evidence type="ECO:0000313" key="3">
    <source>
        <dbReference type="Proteomes" id="UP000784294"/>
    </source>
</evidence>
<feature type="region of interest" description="Disordered" evidence="1">
    <location>
        <begin position="1"/>
        <end position="41"/>
    </location>
</feature>
<protein>
    <submittedName>
        <fullName evidence="2">Uncharacterized protein</fullName>
    </submittedName>
</protein>
<sequence length="144" mass="15216">MEESSTSGSSAINADLLTGIDNNSDKDANHGQAISKPSALSSPLILGPHADAHYTVFRHSHPSLLSSELPTSCPNVHPHMSSTYQNVVLPHSSISHKTESETTTCKLPTSTHISSSSSPLPSSLLSLPMSSLKFGCVPHENCLM</sequence>
<name>A0A3S5FE37_9PLAT</name>
<reference evidence="2" key="1">
    <citation type="submission" date="2018-11" db="EMBL/GenBank/DDBJ databases">
        <authorList>
            <consortium name="Pathogen Informatics"/>
        </authorList>
    </citation>
    <scope>NUCLEOTIDE SEQUENCE</scope>
</reference>
<proteinExistence type="predicted"/>
<keyword evidence="3" id="KW-1185">Reference proteome</keyword>
<dbReference type="EMBL" id="CAAALY010058645">
    <property type="protein sequence ID" value="VEL22836.1"/>
    <property type="molecule type" value="Genomic_DNA"/>
</dbReference>
<feature type="compositionally biased region" description="Polar residues" evidence="1">
    <location>
        <begin position="1"/>
        <end position="12"/>
    </location>
</feature>
<gene>
    <name evidence="2" type="ORF">PXEA_LOCUS16276</name>
</gene>
<comment type="caution">
    <text evidence="2">The sequence shown here is derived from an EMBL/GenBank/DDBJ whole genome shotgun (WGS) entry which is preliminary data.</text>
</comment>